<feature type="compositionally biased region" description="Basic and acidic residues" evidence="15">
    <location>
        <begin position="441"/>
        <end position="461"/>
    </location>
</feature>
<dbReference type="EC" id="2.3.1.48" evidence="3 14"/>
<keyword evidence="11 14" id="KW-0539">Nucleus</keyword>
<dbReference type="Gene3D" id="3.40.630.30">
    <property type="match status" value="1"/>
</dbReference>
<dbReference type="SUPFAM" id="SSF55729">
    <property type="entry name" value="Acyl-CoA N-acyltransferases (Nat)"/>
    <property type="match status" value="1"/>
</dbReference>
<dbReference type="Pfam" id="PF01853">
    <property type="entry name" value="MOZ_SAS"/>
    <property type="match status" value="1"/>
</dbReference>
<reference evidence="18 19" key="1">
    <citation type="submission" date="2015-05" db="EMBL/GenBank/DDBJ databases">
        <title>Evolution of Trichinella species and genotypes.</title>
        <authorList>
            <person name="Korhonen P.K."/>
            <person name="Edoardo P."/>
            <person name="Giuseppe L.R."/>
            <person name="Gasser R.B."/>
        </authorList>
    </citation>
    <scope>NUCLEOTIDE SEQUENCE [LARGE SCALE GENOMIC DNA]</scope>
    <source>
        <strain evidence="18">ISS10</strain>
    </source>
</reference>
<dbReference type="InterPro" id="IPR036388">
    <property type="entry name" value="WH-like_DNA-bd_sf"/>
</dbReference>
<proteinExistence type="inferred from homology"/>
<evidence type="ECO:0000256" key="3">
    <source>
        <dbReference type="ARBA" id="ARBA00013184"/>
    </source>
</evidence>
<evidence type="ECO:0000313" key="19">
    <source>
        <dbReference type="Proteomes" id="UP000054721"/>
    </source>
</evidence>
<dbReference type="InterPro" id="IPR002515">
    <property type="entry name" value="Znf_C2H2C"/>
</dbReference>
<dbReference type="STRING" id="6335.A0A0V1LVD9"/>
<dbReference type="PANTHER" id="PTHR10615">
    <property type="entry name" value="HISTONE ACETYLTRANSFERASE"/>
    <property type="match status" value="1"/>
</dbReference>
<dbReference type="GO" id="GO:0003712">
    <property type="term" value="F:transcription coregulator activity"/>
    <property type="evidence" value="ECO:0007669"/>
    <property type="project" value="TreeGrafter"/>
</dbReference>
<evidence type="ECO:0000256" key="4">
    <source>
        <dbReference type="ARBA" id="ARBA00022679"/>
    </source>
</evidence>
<dbReference type="GO" id="GO:0004402">
    <property type="term" value="F:histone acetyltransferase activity"/>
    <property type="evidence" value="ECO:0007669"/>
    <property type="project" value="InterPro"/>
</dbReference>
<dbReference type="InterPro" id="IPR001878">
    <property type="entry name" value="Znf_CCHC"/>
</dbReference>
<dbReference type="OrthoDB" id="5857529at2759"/>
<evidence type="ECO:0000256" key="2">
    <source>
        <dbReference type="ARBA" id="ARBA00010107"/>
    </source>
</evidence>
<dbReference type="EMBL" id="JYDW01000001">
    <property type="protein sequence ID" value="KRZ63491.1"/>
    <property type="molecule type" value="Genomic_DNA"/>
</dbReference>
<comment type="catalytic activity">
    <reaction evidence="14">
        <text>L-lysyl-[protein] + acetyl-CoA = N(6)-acetyl-L-lysyl-[protein] + CoA + H(+)</text>
        <dbReference type="Rhea" id="RHEA:45948"/>
        <dbReference type="Rhea" id="RHEA-COMP:9752"/>
        <dbReference type="Rhea" id="RHEA-COMP:10731"/>
        <dbReference type="ChEBI" id="CHEBI:15378"/>
        <dbReference type="ChEBI" id="CHEBI:29969"/>
        <dbReference type="ChEBI" id="CHEBI:57287"/>
        <dbReference type="ChEBI" id="CHEBI:57288"/>
        <dbReference type="ChEBI" id="CHEBI:61930"/>
        <dbReference type="EC" id="2.3.1.48"/>
    </reaction>
</comment>
<evidence type="ECO:0000256" key="12">
    <source>
        <dbReference type="PIRSR" id="PIRSR602717-51"/>
    </source>
</evidence>
<dbReference type="Gene3D" id="1.10.10.10">
    <property type="entry name" value="Winged helix-like DNA-binding domain superfamily/Winged helix DNA-binding domain"/>
    <property type="match status" value="1"/>
</dbReference>
<dbReference type="GO" id="GO:0005634">
    <property type="term" value="C:nucleus"/>
    <property type="evidence" value="ECO:0007669"/>
    <property type="project" value="UniProtKB-SubCell"/>
</dbReference>
<evidence type="ECO:0000256" key="6">
    <source>
        <dbReference type="ARBA" id="ARBA00022771"/>
    </source>
</evidence>
<dbReference type="PROSITE" id="PS51726">
    <property type="entry name" value="MYST_HAT"/>
    <property type="match status" value="1"/>
</dbReference>
<evidence type="ECO:0000256" key="15">
    <source>
        <dbReference type="SAM" id="MobiDB-lite"/>
    </source>
</evidence>
<evidence type="ECO:0000256" key="10">
    <source>
        <dbReference type="ARBA" id="ARBA00023163"/>
    </source>
</evidence>
<comment type="subcellular location">
    <subcellularLocation>
        <location evidence="1 14">Nucleus</location>
    </subcellularLocation>
</comment>
<feature type="region of interest" description="Disordered" evidence="15">
    <location>
        <begin position="212"/>
        <end position="240"/>
    </location>
</feature>
<dbReference type="InterPro" id="IPR005312">
    <property type="entry name" value="DUF1759"/>
</dbReference>
<keyword evidence="9" id="KW-0805">Transcription regulation</keyword>
<feature type="region of interest" description="Disordered" evidence="15">
    <location>
        <begin position="1076"/>
        <end position="1102"/>
    </location>
</feature>
<evidence type="ECO:0000256" key="8">
    <source>
        <dbReference type="ARBA" id="ARBA00022990"/>
    </source>
</evidence>
<protein>
    <recommendedName>
        <fullName evidence="3 14">Histone acetyltransferase</fullName>
        <ecNumber evidence="3 14">2.3.1.48</ecNumber>
    </recommendedName>
</protein>
<feature type="region of interest" description="Disordered" evidence="15">
    <location>
        <begin position="772"/>
        <end position="806"/>
    </location>
</feature>
<gene>
    <name evidence="18" type="primary">Kat7</name>
    <name evidence="18" type="ORF">T02_15550</name>
</gene>
<dbReference type="GO" id="GO:0000785">
    <property type="term" value="C:chromatin"/>
    <property type="evidence" value="ECO:0007669"/>
    <property type="project" value="TreeGrafter"/>
</dbReference>
<dbReference type="PANTHER" id="PTHR10615:SF161">
    <property type="entry name" value="HISTONE ACETYLTRANSFERASE KAT7"/>
    <property type="match status" value="1"/>
</dbReference>
<evidence type="ECO:0000259" key="17">
    <source>
        <dbReference type="PROSITE" id="PS51726"/>
    </source>
</evidence>
<dbReference type="GO" id="GO:0003682">
    <property type="term" value="F:chromatin binding"/>
    <property type="evidence" value="ECO:0007669"/>
    <property type="project" value="TreeGrafter"/>
</dbReference>
<feature type="compositionally biased region" description="Basic and acidic residues" evidence="15">
    <location>
        <begin position="993"/>
        <end position="1002"/>
    </location>
</feature>
<evidence type="ECO:0000256" key="11">
    <source>
        <dbReference type="ARBA" id="ARBA00023242"/>
    </source>
</evidence>
<feature type="compositionally biased region" description="Basic and acidic residues" evidence="15">
    <location>
        <begin position="1014"/>
        <end position="1033"/>
    </location>
</feature>
<dbReference type="InterPro" id="IPR050603">
    <property type="entry name" value="MYST_HAT"/>
</dbReference>
<evidence type="ECO:0000256" key="9">
    <source>
        <dbReference type="ARBA" id="ARBA00023015"/>
    </source>
</evidence>
<dbReference type="Pfam" id="PF01530">
    <property type="entry name" value="zf-C2HC"/>
    <property type="match status" value="1"/>
</dbReference>
<dbReference type="InterPro" id="IPR036060">
    <property type="entry name" value="Znf_C2H2C_sf"/>
</dbReference>
<evidence type="ECO:0000313" key="18">
    <source>
        <dbReference type="EMBL" id="KRZ63491.1"/>
    </source>
</evidence>
<feature type="region of interest" description="Disordered" evidence="15">
    <location>
        <begin position="837"/>
        <end position="954"/>
    </location>
</feature>
<evidence type="ECO:0000256" key="13">
    <source>
        <dbReference type="PROSITE-ProRule" id="PRU00047"/>
    </source>
</evidence>
<name>A0A0V1LVD9_9BILA</name>
<feature type="compositionally biased region" description="Basic and acidic residues" evidence="15">
    <location>
        <begin position="847"/>
        <end position="856"/>
    </location>
</feature>
<dbReference type="PROSITE" id="PS50158">
    <property type="entry name" value="ZF_CCHC"/>
    <property type="match status" value="1"/>
</dbReference>
<dbReference type="InterPro" id="IPR002717">
    <property type="entry name" value="HAT_MYST-type"/>
</dbReference>
<feature type="compositionally biased region" description="Basic and acidic residues" evidence="15">
    <location>
        <begin position="780"/>
        <end position="791"/>
    </location>
</feature>
<dbReference type="PROSITE" id="PS51802">
    <property type="entry name" value="ZF_CCHHC"/>
    <property type="match status" value="1"/>
</dbReference>
<feature type="region of interest" description="Disordered" evidence="15">
    <location>
        <begin position="425"/>
        <end position="462"/>
    </location>
</feature>
<keyword evidence="10" id="KW-0804">Transcription</keyword>
<dbReference type="GO" id="GO:0008270">
    <property type="term" value="F:zinc ion binding"/>
    <property type="evidence" value="ECO:0007669"/>
    <property type="project" value="UniProtKB-KW"/>
</dbReference>
<dbReference type="Pfam" id="PF03564">
    <property type="entry name" value="DUF1759"/>
    <property type="match status" value="1"/>
</dbReference>
<dbReference type="Gene3D" id="4.10.320.30">
    <property type="match status" value="1"/>
</dbReference>
<evidence type="ECO:0000256" key="7">
    <source>
        <dbReference type="ARBA" id="ARBA00022833"/>
    </source>
</evidence>
<feature type="compositionally biased region" description="Basic and acidic residues" evidence="15">
    <location>
        <begin position="973"/>
        <end position="984"/>
    </location>
</feature>
<sequence length="1499" mass="166524">MPKIRKNGKELANLKPLKTESYISSSRAVIGKCPYPKCTGAGHLSGKFDTHLFIEACPLKQKLTPETCVLFAKYRDLLKSSISKNDDVIHSHLPDDRTPSKLYLSIASVQNPATVLYIGPPSRIRQASPNGYSKLAANKVRLNCLLTELEELSIDAVDDNLLGGQLELTEALFRETDALQAEWEQDLEAGERNAATEDWAKSRRRFLEARARAQGRLRPKQENGPSRGDGGNSGNSRQTAAPARIGNLPELTLPQFDGEVLEFPTFWAQFEASVHANTELDDATKFAYLLSNTTGRALGAIAGIPITAANYPQAVGILQKRFGRPKIVARAHLLALWKAPECREMTRQGIQTLVDEITKQLRCLAAMGKDPHAGELPWSEALMPGLKEKFPRKLQRAWDLKVGSGTESEDNLDNFLEFAQLQADSLSPPDEFSPEASSQGERSEATRKDSNSAERKGRDRVTSSAAALVASIQRVCPFCEGDHDATGCQRFLDAEHSARTRMSREKGVCYKCLKIGHRARECRTGPPCGVDGCHQPHHQLLHPPATREPPRSLGPDQFHQSLLAARNTPGGGLQTIRARAYGPDGSHVVVNCLFDTGSQVSFIRKDVAEVLGLTGSHERCRFTTLGGRVGPVRRWRRVEFRLVAVESSGRPLTSTLIRALAIPRVCGKVQPVPGERSDGAPAGTKPEMAQRRKTPLMIDVLIGIDYYYEFVTGRMRRRATGGPVALETLLGWGVCGRTSPRRTAEVESFPTNPENSAVTLLRKNGEIDEVEILPEEDVPEQNKEAREEREQTSTSGAAKRRISFSRRFGQRGLSNVAKRTRRQLAVVERDLKVGRSKPLYHAAAGRQHSEKDRAKPTPETGPLRRISLPTPHPGTAVGNPATMGSRDAAPKKRATENPCRLGPEWPAEPPQAKQRSHEDSGRTTWSPQRGKSPQGQSTLTAPPRDPGIHRSRGMRRGCCESACTVSAPNSEAADGKKEPGHAGVHESPSSTAREARVDRDTDPSQTLGSAAHRGISDASRDRATRLDPSRVHEAPGSMLRAAEAQKAQMAGSPMSNDRPVHTRTPTLGARLVLPSATDGHMVGPSTNAPTWNRKENRRRVHRKPGAVAELSTGREEIDGMRRCPPGKPVSERNNTDLVGVTWPGAGGRMSRVGRGQYPHTVGQIVISAYGSPCWGQRDPKENRRKSTFEAGLRSLKQILRDLKDVLYLESLADTAEFLEHEPNFRQPYSRKVEKIQLYDVEFTLPKNAVCIYPNCEVSCVYVCERCFQYFFDKYAMQDHCLNVFPYEYPPGKLIYKEDSLLVYEVDGLKESVYSMNLTMFAKMFIPGKEYRSDVDIFKFYILIKNDAIGWHTVGYFSKAKDSDSKHSLSCIMVMPTYGKQGYGGFLIDLSYILCKKENKIGTPERPFSIDGLMAYRRYWLRIIVDYMVQKGTKRQFDIVELSKSTAVQEIDIVTTLFAYDMITKSTEKYWVVMSETFRKAYGKLYFGERSCRVNSACFV</sequence>
<dbReference type="GO" id="GO:0006357">
    <property type="term" value="P:regulation of transcription by RNA polymerase II"/>
    <property type="evidence" value="ECO:0007669"/>
    <property type="project" value="TreeGrafter"/>
</dbReference>
<dbReference type="Proteomes" id="UP000054721">
    <property type="component" value="Unassembled WGS sequence"/>
</dbReference>
<keyword evidence="19" id="KW-1185">Reference proteome</keyword>
<comment type="caution">
    <text evidence="18">The sequence shown here is derived from an EMBL/GenBank/DDBJ whole genome shotgun (WGS) entry which is preliminary data.</text>
</comment>
<organism evidence="18 19">
    <name type="scientific">Trichinella nativa</name>
    <dbReference type="NCBI Taxonomy" id="6335"/>
    <lineage>
        <taxon>Eukaryota</taxon>
        <taxon>Metazoa</taxon>
        <taxon>Ecdysozoa</taxon>
        <taxon>Nematoda</taxon>
        <taxon>Enoplea</taxon>
        <taxon>Dorylaimia</taxon>
        <taxon>Trichinellida</taxon>
        <taxon>Trichinellidae</taxon>
        <taxon>Trichinella</taxon>
    </lineage>
</organism>
<feature type="domain" description="CCHC-type" evidence="16">
    <location>
        <begin position="509"/>
        <end position="523"/>
    </location>
</feature>
<dbReference type="SUPFAM" id="SSF103637">
    <property type="entry name" value="CCHHC domain"/>
    <property type="match status" value="1"/>
</dbReference>
<keyword evidence="8" id="KW-0007">Acetylation</keyword>
<dbReference type="SMART" id="SM00343">
    <property type="entry name" value="ZnF_C2HC"/>
    <property type="match status" value="1"/>
</dbReference>
<keyword evidence="6 13" id="KW-0863">Zinc-finger</keyword>
<keyword evidence="7" id="KW-0862">Zinc</keyword>
<dbReference type="Pfam" id="PF00098">
    <property type="entry name" value="zf-CCHC"/>
    <property type="match status" value="1"/>
</dbReference>
<evidence type="ECO:0000256" key="5">
    <source>
        <dbReference type="ARBA" id="ARBA00022723"/>
    </source>
</evidence>
<keyword evidence="4" id="KW-0808">Transferase</keyword>
<feature type="active site" description="Proton donor/acceptor" evidence="12">
    <location>
        <position position="1404"/>
    </location>
</feature>
<dbReference type="InterPro" id="IPR016181">
    <property type="entry name" value="Acyl_CoA_acyltransferase"/>
</dbReference>
<keyword evidence="5" id="KW-0479">Metal-binding</keyword>
<accession>A0A0V1LVD9</accession>
<feature type="domain" description="MYST-type HAT" evidence="17">
    <location>
        <begin position="1227"/>
        <end position="1499"/>
    </location>
</feature>
<feature type="region of interest" description="Disordered" evidence="15">
    <location>
        <begin position="966"/>
        <end position="1060"/>
    </location>
</feature>
<evidence type="ECO:0000256" key="14">
    <source>
        <dbReference type="RuleBase" id="RU361211"/>
    </source>
</evidence>
<feature type="compositionally biased region" description="Polar residues" evidence="15">
    <location>
        <begin position="922"/>
        <end position="940"/>
    </location>
</feature>
<evidence type="ECO:0000259" key="16">
    <source>
        <dbReference type="PROSITE" id="PS50158"/>
    </source>
</evidence>
<dbReference type="GO" id="GO:0003676">
    <property type="term" value="F:nucleic acid binding"/>
    <property type="evidence" value="ECO:0007669"/>
    <property type="project" value="InterPro"/>
</dbReference>
<comment type="similarity">
    <text evidence="2 14">Belongs to the MYST (SAS/MOZ) family.</text>
</comment>
<evidence type="ECO:0000256" key="1">
    <source>
        <dbReference type="ARBA" id="ARBA00004123"/>
    </source>
</evidence>